<evidence type="ECO:0008006" key="4">
    <source>
        <dbReference type="Google" id="ProtNLM"/>
    </source>
</evidence>
<keyword evidence="3" id="KW-1185">Reference proteome</keyword>
<feature type="compositionally biased region" description="Gly residues" evidence="1">
    <location>
        <begin position="734"/>
        <end position="745"/>
    </location>
</feature>
<gene>
    <name evidence="2" type="ORF">G6O67_004682</name>
</gene>
<evidence type="ECO:0000313" key="2">
    <source>
        <dbReference type="EMBL" id="KAF4508278.1"/>
    </source>
</evidence>
<evidence type="ECO:0000313" key="3">
    <source>
        <dbReference type="Proteomes" id="UP000557566"/>
    </source>
</evidence>
<protein>
    <recommendedName>
        <fullName evidence="4">Major facilitator superfamily transporter</fullName>
    </recommendedName>
</protein>
<dbReference type="Pfam" id="PF11885">
    <property type="entry name" value="DUF3405"/>
    <property type="match status" value="1"/>
</dbReference>
<proteinExistence type="predicted"/>
<dbReference type="AlphaFoldDB" id="A0A8H4V4W7"/>
<dbReference type="PANTHER" id="PTHR36205:SF3">
    <property type="entry name" value="MAJOR FACILITATOR SUPERFAMILY TRANSPORTER"/>
    <property type="match status" value="1"/>
</dbReference>
<organism evidence="2 3">
    <name type="scientific">Ophiocordyceps sinensis</name>
    <dbReference type="NCBI Taxonomy" id="72228"/>
    <lineage>
        <taxon>Eukaryota</taxon>
        <taxon>Fungi</taxon>
        <taxon>Dikarya</taxon>
        <taxon>Ascomycota</taxon>
        <taxon>Pezizomycotina</taxon>
        <taxon>Sordariomycetes</taxon>
        <taxon>Hypocreomycetidae</taxon>
        <taxon>Hypocreales</taxon>
        <taxon>Ophiocordycipitaceae</taxon>
        <taxon>Ophiocordyceps</taxon>
    </lineage>
</organism>
<sequence>MGRATSLLSLSSRSSSRSSEHRNHEFLLPCLEQPSEKRAIRFRSLLGSSLYRRVLKWTLASLLLLAIFFLLGTDVSAPEVVHLGKAHLSSHAKAKLVPTHDLGQATDQTGHADSPLDISVVVQDGSDEHDGDHDKQDDSGSTDENDAKSKMPWLRFPHLDGYFHGLKALVNKADLVPEYPNISHAAPLETPPLNEDVPTPRVYNPYTAEGVRTCYLDADNQVPAPAMYAYEGVPQHMPEPALGSYDIFGIRDDVCFDRFGRYGPYGLGYSKMEGGAGVGAETESSGTDEIWSETGQINYSKVDWGQAQERCVAANNHRFLEPDKLTQELPTGQDRPRDKLGRMAVVVRCYQGFKWTSLAILNFRAMITELSLRSGGEYSVHLLLHIHDTDEPIWADDLTVQRLLDSHIPTEFHSLVTLWSEPQMRLFYPGEFGDPLENESGADLHGVYRSAHMPLQVFAMQHPEYDHIWNWEMDIRCLGNYYELFDRLGRWAEKQPRLLQWERNARYYVPSHHGSWDNFMASVQRDVDESGEESILGPVDFNGRKPLRREERGESVLPESCDVSHPVEDCGIGEAADIITLNPIFDTHESGWIFSNDVTGYEDPSPADPPRRCAIVTAARLSRRLLTAMHEETWRHHHSMFSEMFPPTVALHHGLKAVYAPHPTYFDRAWQPLGSSIDAAFNSGKHHSVSGKNSPYDLDNEHNHKGTTWYYHSEFAGLLWRRWLGYSQLDGRGDAGGRGGSGTERGGVSEESSAGSSGRMCLRSMLMHPIKHEHPSEESN</sequence>
<feature type="region of interest" description="Disordered" evidence="1">
    <location>
        <begin position="124"/>
        <end position="149"/>
    </location>
</feature>
<evidence type="ECO:0000256" key="1">
    <source>
        <dbReference type="SAM" id="MobiDB-lite"/>
    </source>
</evidence>
<feature type="compositionally biased region" description="Low complexity" evidence="1">
    <location>
        <begin position="749"/>
        <end position="758"/>
    </location>
</feature>
<feature type="region of interest" description="Disordered" evidence="1">
    <location>
        <begin position="734"/>
        <end position="758"/>
    </location>
</feature>
<dbReference type="OrthoDB" id="3353407at2759"/>
<dbReference type="EMBL" id="JAAVMX010000005">
    <property type="protein sequence ID" value="KAF4508278.1"/>
    <property type="molecule type" value="Genomic_DNA"/>
</dbReference>
<dbReference type="InterPro" id="IPR021822">
    <property type="entry name" value="DUF3405"/>
</dbReference>
<comment type="caution">
    <text evidence="2">The sequence shown here is derived from an EMBL/GenBank/DDBJ whole genome shotgun (WGS) entry which is preliminary data.</text>
</comment>
<accession>A0A8H4V4W7</accession>
<name>A0A8H4V4W7_9HYPO</name>
<dbReference type="PANTHER" id="PTHR36205">
    <property type="entry name" value="CHROMOSOME 19, WHOLE GENOME SHOTGUN SEQUENCE"/>
    <property type="match status" value="1"/>
</dbReference>
<feature type="compositionally biased region" description="Basic and acidic residues" evidence="1">
    <location>
        <begin position="126"/>
        <end position="138"/>
    </location>
</feature>
<dbReference type="Proteomes" id="UP000557566">
    <property type="component" value="Unassembled WGS sequence"/>
</dbReference>
<reference evidence="2 3" key="1">
    <citation type="journal article" date="2020" name="Genome Biol. Evol.">
        <title>A new high-quality draft genome assembly of the Chinese cordyceps Ophiocordyceps sinensis.</title>
        <authorList>
            <person name="Shu R."/>
            <person name="Zhang J."/>
            <person name="Meng Q."/>
            <person name="Zhang H."/>
            <person name="Zhou G."/>
            <person name="Li M."/>
            <person name="Wu P."/>
            <person name="Zhao Y."/>
            <person name="Chen C."/>
            <person name="Qin Q."/>
        </authorList>
    </citation>
    <scope>NUCLEOTIDE SEQUENCE [LARGE SCALE GENOMIC DNA]</scope>
    <source>
        <strain evidence="2 3">IOZ07</strain>
    </source>
</reference>